<dbReference type="Gene3D" id="3.15.10.50">
    <property type="match status" value="1"/>
</dbReference>
<feature type="chain" id="PRO_5028183980" evidence="1">
    <location>
        <begin position="20"/>
        <end position="193"/>
    </location>
</feature>
<gene>
    <name evidence="3" type="primary">LOC113796596</name>
</gene>
<dbReference type="KEGG" id="dpte:113796596"/>
<evidence type="ECO:0000313" key="2">
    <source>
        <dbReference type="Proteomes" id="UP000515146"/>
    </source>
</evidence>
<organism evidence="2 3">
    <name type="scientific">Dermatophagoides pteronyssinus</name>
    <name type="common">European house dust mite</name>
    <dbReference type="NCBI Taxonomy" id="6956"/>
    <lineage>
        <taxon>Eukaryota</taxon>
        <taxon>Metazoa</taxon>
        <taxon>Ecdysozoa</taxon>
        <taxon>Arthropoda</taxon>
        <taxon>Chelicerata</taxon>
        <taxon>Arachnida</taxon>
        <taxon>Acari</taxon>
        <taxon>Acariformes</taxon>
        <taxon>Sarcoptiformes</taxon>
        <taxon>Astigmata</taxon>
        <taxon>Psoroptidia</taxon>
        <taxon>Analgoidea</taxon>
        <taxon>Pyroglyphidae</taxon>
        <taxon>Dermatophagoidinae</taxon>
        <taxon>Dermatophagoides</taxon>
    </lineage>
</organism>
<reference evidence="3" key="1">
    <citation type="submission" date="2025-08" db="UniProtKB">
        <authorList>
            <consortium name="RefSeq"/>
        </authorList>
    </citation>
    <scope>IDENTIFICATION</scope>
    <source>
        <strain evidence="3">Airmid</strain>
    </source>
</reference>
<evidence type="ECO:0000256" key="1">
    <source>
        <dbReference type="SAM" id="SignalP"/>
    </source>
</evidence>
<keyword evidence="2" id="KW-1185">Reference proteome</keyword>
<dbReference type="AlphaFoldDB" id="A0A6P6YBP0"/>
<sequence length="193" mass="22497">MKFVGLLFVLLAIVLVAIADNTTDQANKYADQIIPTIIRTKHLDPLKIGNYEIRFISHLLPINTKMKNITVHGLSHIYRNGNAVMKNNSNIIDIQLQLNDKNIIVTSGLNVKTYIKNFENLNCQINYDNIHIRFKFEKNHDQFKVLQFQIVHFENCNVNIQGSSEIETYKEYYNDEVCRQMRTLINQSTIIRI</sequence>
<evidence type="ECO:0000313" key="3">
    <source>
        <dbReference type="RefSeq" id="XP_027202700.1"/>
    </source>
</evidence>
<dbReference type="InterPro" id="IPR020234">
    <property type="entry name" value="Mite_allergen_group-7"/>
</dbReference>
<dbReference type="InParanoid" id="A0A6P6YBP0"/>
<dbReference type="OrthoDB" id="6419576at2759"/>
<dbReference type="InterPro" id="IPR038602">
    <property type="entry name" value="Mite_allergen_7_sf"/>
</dbReference>
<proteinExistence type="predicted"/>
<dbReference type="Proteomes" id="UP000515146">
    <property type="component" value="Unplaced"/>
</dbReference>
<name>A0A6P6YBP0_DERPT</name>
<feature type="signal peptide" evidence="1">
    <location>
        <begin position="1"/>
        <end position="19"/>
    </location>
</feature>
<keyword evidence="1" id="KW-0732">Signal</keyword>
<protein>
    <submittedName>
        <fullName evidence="3">Mite allergen Lep d 7-like</fullName>
    </submittedName>
</protein>
<dbReference type="Pfam" id="PF16984">
    <property type="entry name" value="Grp7_allergen"/>
    <property type="match status" value="1"/>
</dbReference>
<dbReference type="RefSeq" id="XP_027202700.1">
    <property type="nucleotide sequence ID" value="XM_027346899.1"/>
</dbReference>
<accession>A0A6P6YBP0</accession>